<dbReference type="EC" id="2.7.11.1" evidence="2"/>
<dbReference type="GeneID" id="113076032"/>
<keyword evidence="5" id="KW-0547">Nucleotide-binding</keyword>
<evidence type="ECO:0000256" key="3">
    <source>
        <dbReference type="ARBA" id="ARBA00022527"/>
    </source>
</evidence>
<keyword evidence="12" id="KW-1185">Reference proteome</keyword>
<comment type="catalytic activity">
    <reaction evidence="8">
        <text>L-threonyl-[protein] + ATP = O-phospho-L-threonyl-[protein] + ADP + H(+)</text>
        <dbReference type="Rhea" id="RHEA:46608"/>
        <dbReference type="Rhea" id="RHEA-COMP:11060"/>
        <dbReference type="Rhea" id="RHEA-COMP:11605"/>
        <dbReference type="ChEBI" id="CHEBI:15378"/>
        <dbReference type="ChEBI" id="CHEBI:30013"/>
        <dbReference type="ChEBI" id="CHEBI:30616"/>
        <dbReference type="ChEBI" id="CHEBI:61977"/>
        <dbReference type="ChEBI" id="CHEBI:456216"/>
        <dbReference type="EC" id="2.7.11.1"/>
    </reaction>
</comment>
<dbReference type="PROSITE" id="PS50011">
    <property type="entry name" value="PROTEIN_KINASE_DOM"/>
    <property type="match status" value="1"/>
</dbReference>
<sequence>MSYSGTATYVPPEFHIKGKYHGKPATVWSLGVLLFKIVAGYYPSFLDLHMLKLHLWSKTGLSNECCRLLRALLQIKPKNRIQLEEILSTSGLRPPHKTTSEVVVSSALQWFLQ</sequence>
<dbReference type="InterPro" id="IPR011009">
    <property type="entry name" value="Kinase-like_dom_sf"/>
</dbReference>
<dbReference type="RefSeq" id="XP_026104466.1">
    <property type="nucleotide sequence ID" value="XM_026248681.1"/>
</dbReference>
<dbReference type="InterPro" id="IPR000719">
    <property type="entry name" value="Prot_kinase_dom"/>
</dbReference>
<accession>A0A6P6N825</accession>
<comment type="catalytic activity">
    <reaction evidence="9">
        <text>L-seryl-[protein] + ATP = O-phospho-L-seryl-[protein] + ADP + H(+)</text>
        <dbReference type="Rhea" id="RHEA:17989"/>
        <dbReference type="Rhea" id="RHEA-COMP:9863"/>
        <dbReference type="Rhea" id="RHEA-COMP:11604"/>
        <dbReference type="ChEBI" id="CHEBI:15378"/>
        <dbReference type="ChEBI" id="CHEBI:29999"/>
        <dbReference type="ChEBI" id="CHEBI:30616"/>
        <dbReference type="ChEBI" id="CHEBI:83421"/>
        <dbReference type="ChEBI" id="CHEBI:456216"/>
        <dbReference type="EC" id="2.7.11.1"/>
    </reaction>
</comment>
<dbReference type="PANTHER" id="PTHR22984:SF11">
    <property type="entry name" value="AURORA KINASE-RELATED"/>
    <property type="match status" value="1"/>
</dbReference>
<proteinExistence type="inferred from homology"/>
<dbReference type="InterPro" id="IPR051138">
    <property type="entry name" value="PIM_Ser/Thr_kinase"/>
</dbReference>
<evidence type="ECO:0000256" key="4">
    <source>
        <dbReference type="ARBA" id="ARBA00022679"/>
    </source>
</evidence>
<dbReference type="AlphaFoldDB" id="A0A6P6N825"/>
<keyword evidence="7" id="KW-0067">ATP-binding</keyword>
<comment type="similarity">
    <text evidence="1">Belongs to the protein kinase superfamily. CAMK Ser/Thr protein kinase family. PIM subfamily.</text>
</comment>
<evidence type="ECO:0000256" key="2">
    <source>
        <dbReference type="ARBA" id="ARBA00012513"/>
    </source>
</evidence>
<dbReference type="Pfam" id="PF00069">
    <property type="entry name" value="Pkinase"/>
    <property type="match status" value="1"/>
</dbReference>
<evidence type="ECO:0000313" key="13">
    <source>
        <dbReference type="RefSeq" id="XP_026104466.1"/>
    </source>
</evidence>
<dbReference type="KEGG" id="caua:113076032"/>
<gene>
    <name evidence="13" type="primary">LOC113076032</name>
</gene>
<evidence type="ECO:0000256" key="1">
    <source>
        <dbReference type="ARBA" id="ARBA00005505"/>
    </source>
</evidence>
<dbReference type="GO" id="GO:0043066">
    <property type="term" value="P:negative regulation of apoptotic process"/>
    <property type="evidence" value="ECO:0007669"/>
    <property type="project" value="TreeGrafter"/>
</dbReference>
<dbReference type="GO" id="GO:0007346">
    <property type="term" value="P:regulation of mitotic cell cycle"/>
    <property type="evidence" value="ECO:0007669"/>
    <property type="project" value="TreeGrafter"/>
</dbReference>
<dbReference type="PANTHER" id="PTHR22984">
    <property type="entry name" value="SERINE/THREONINE-PROTEIN KINASE PIM"/>
    <property type="match status" value="1"/>
</dbReference>
<dbReference type="SUPFAM" id="SSF56112">
    <property type="entry name" value="Protein kinase-like (PK-like)"/>
    <property type="match status" value="1"/>
</dbReference>
<evidence type="ECO:0000256" key="8">
    <source>
        <dbReference type="ARBA" id="ARBA00047899"/>
    </source>
</evidence>
<keyword evidence="4" id="KW-0808">Transferase</keyword>
<name>A0A6P6N825_CARAU</name>
<evidence type="ECO:0000256" key="10">
    <source>
        <dbReference type="SAM" id="Phobius"/>
    </source>
</evidence>
<evidence type="ECO:0000256" key="6">
    <source>
        <dbReference type="ARBA" id="ARBA00022777"/>
    </source>
</evidence>
<protein>
    <recommendedName>
        <fullName evidence="2">non-specific serine/threonine protein kinase</fullName>
        <ecNumber evidence="2">2.7.11.1</ecNumber>
    </recommendedName>
</protein>
<dbReference type="Gene3D" id="1.10.510.10">
    <property type="entry name" value="Transferase(Phosphotransferase) domain 1"/>
    <property type="match status" value="1"/>
</dbReference>
<evidence type="ECO:0000259" key="11">
    <source>
        <dbReference type="PROSITE" id="PS50011"/>
    </source>
</evidence>
<dbReference type="GO" id="GO:0005524">
    <property type="term" value="F:ATP binding"/>
    <property type="evidence" value="ECO:0007669"/>
    <property type="project" value="UniProtKB-KW"/>
</dbReference>
<reference evidence="13" key="1">
    <citation type="submission" date="2025-08" db="UniProtKB">
        <authorList>
            <consortium name="RefSeq"/>
        </authorList>
    </citation>
    <scope>IDENTIFICATION</scope>
    <source>
        <strain evidence="13">Wakin</strain>
        <tissue evidence="13">Muscle</tissue>
    </source>
</reference>
<dbReference type="GO" id="GO:0005737">
    <property type="term" value="C:cytoplasm"/>
    <property type="evidence" value="ECO:0007669"/>
    <property type="project" value="TreeGrafter"/>
</dbReference>
<dbReference type="Proteomes" id="UP000515129">
    <property type="component" value="Unplaced"/>
</dbReference>
<dbReference type="OrthoDB" id="10252171at2759"/>
<evidence type="ECO:0000313" key="12">
    <source>
        <dbReference type="Proteomes" id="UP000515129"/>
    </source>
</evidence>
<keyword evidence="10" id="KW-0812">Transmembrane</keyword>
<feature type="domain" description="Protein kinase" evidence="11">
    <location>
        <begin position="1"/>
        <end position="99"/>
    </location>
</feature>
<evidence type="ECO:0000256" key="7">
    <source>
        <dbReference type="ARBA" id="ARBA00022840"/>
    </source>
</evidence>
<feature type="transmembrane region" description="Helical" evidence="10">
    <location>
        <begin position="27"/>
        <end position="48"/>
    </location>
</feature>
<keyword evidence="10" id="KW-0472">Membrane</keyword>
<keyword evidence="10" id="KW-1133">Transmembrane helix</keyword>
<keyword evidence="6" id="KW-0418">Kinase</keyword>
<evidence type="ECO:0000256" key="9">
    <source>
        <dbReference type="ARBA" id="ARBA00048679"/>
    </source>
</evidence>
<organism evidence="12 13">
    <name type="scientific">Carassius auratus</name>
    <name type="common">Goldfish</name>
    <dbReference type="NCBI Taxonomy" id="7957"/>
    <lineage>
        <taxon>Eukaryota</taxon>
        <taxon>Metazoa</taxon>
        <taxon>Chordata</taxon>
        <taxon>Craniata</taxon>
        <taxon>Vertebrata</taxon>
        <taxon>Euteleostomi</taxon>
        <taxon>Actinopterygii</taxon>
        <taxon>Neopterygii</taxon>
        <taxon>Teleostei</taxon>
        <taxon>Ostariophysi</taxon>
        <taxon>Cypriniformes</taxon>
        <taxon>Cyprinidae</taxon>
        <taxon>Cyprininae</taxon>
        <taxon>Carassius</taxon>
    </lineage>
</organism>
<keyword evidence="3" id="KW-0723">Serine/threonine-protein kinase</keyword>
<dbReference type="GO" id="GO:0004674">
    <property type="term" value="F:protein serine/threonine kinase activity"/>
    <property type="evidence" value="ECO:0007669"/>
    <property type="project" value="UniProtKB-KW"/>
</dbReference>
<evidence type="ECO:0000256" key="5">
    <source>
        <dbReference type="ARBA" id="ARBA00022741"/>
    </source>
</evidence>